<comment type="caution">
    <text evidence="6">The sequence shown here is derived from an EMBL/GenBank/DDBJ whole genome shotgun (WGS) entry which is preliminary data.</text>
</comment>
<dbReference type="PANTHER" id="PTHR24276">
    <property type="entry name" value="POLYSERASE-RELATED"/>
    <property type="match status" value="1"/>
</dbReference>
<evidence type="ECO:0000256" key="1">
    <source>
        <dbReference type="ARBA" id="ARBA00022670"/>
    </source>
</evidence>
<dbReference type="Proteomes" id="UP001142055">
    <property type="component" value="Chromosome 4"/>
</dbReference>
<dbReference type="InterPro" id="IPR043504">
    <property type="entry name" value="Peptidase_S1_PA_chymotrypsin"/>
</dbReference>
<dbReference type="InterPro" id="IPR050430">
    <property type="entry name" value="Peptidase_S1"/>
</dbReference>
<name>A0A9Q0LXY0_BLOTA</name>
<organism evidence="6 7">
    <name type="scientific">Blomia tropicalis</name>
    <name type="common">Mite</name>
    <dbReference type="NCBI Taxonomy" id="40697"/>
    <lineage>
        <taxon>Eukaryota</taxon>
        <taxon>Metazoa</taxon>
        <taxon>Ecdysozoa</taxon>
        <taxon>Arthropoda</taxon>
        <taxon>Chelicerata</taxon>
        <taxon>Arachnida</taxon>
        <taxon>Acari</taxon>
        <taxon>Acariformes</taxon>
        <taxon>Sarcoptiformes</taxon>
        <taxon>Astigmata</taxon>
        <taxon>Glycyphagoidea</taxon>
        <taxon>Echimyopodidae</taxon>
        <taxon>Blomia</taxon>
    </lineage>
</organism>
<feature type="domain" description="Peptidase S1" evidence="5">
    <location>
        <begin position="1"/>
        <end position="177"/>
    </location>
</feature>
<dbReference type="Gene3D" id="2.40.10.10">
    <property type="entry name" value="Trypsin-like serine proteases"/>
    <property type="match status" value="1"/>
</dbReference>
<dbReference type="InterPro" id="IPR009003">
    <property type="entry name" value="Peptidase_S1_PA"/>
</dbReference>
<reference evidence="6" key="1">
    <citation type="submission" date="2022-12" db="EMBL/GenBank/DDBJ databases">
        <title>Genome assemblies of Blomia tropicalis.</title>
        <authorList>
            <person name="Cui Y."/>
        </authorList>
    </citation>
    <scope>NUCLEOTIDE SEQUENCE</scope>
    <source>
        <tissue evidence="6">Adult mites</tissue>
    </source>
</reference>
<dbReference type="SMART" id="SM00020">
    <property type="entry name" value="Tryp_SPc"/>
    <property type="match status" value="1"/>
</dbReference>
<accession>A0A9Q0LXY0</accession>
<proteinExistence type="predicted"/>
<dbReference type="PANTHER" id="PTHR24276:SF91">
    <property type="entry name" value="AT26814P-RELATED"/>
    <property type="match status" value="1"/>
</dbReference>
<keyword evidence="4" id="KW-1015">Disulfide bond</keyword>
<keyword evidence="2" id="KW-0378">Hydrolase</keyword>
<dbReference type="SUPFAM" id="SSF50494">
    <property type="entry name" value="Trypsin-like serine proteases"/>
    <property type="match status" value="1"/>
</dbReference>
<dbReference type="InterPro" id="IPR001254">
    <property type="entry name" value="Trypsin_dom"/>
</dbReference>
<evidence type="ECO:0000259" key="5">
    <source>
        <dbReference type="PROSITE" id="PS50240"/>
    </source>
</evidence>
<sequence length="180" mass="19871">MYMRYNTLTLSGGQMLGFKLTIPHARFDEATLTNDIGLGETYYPMVLGVPNAQKIKLPPTQKMISGINVNISGWGSTDPRSPVFSQDLQIAELTTIGEEECRAKHREAGSEAKIFCARSEHGEVCSTSGDRGGPGVMNKVLFGVLITRFKVGCEDEDNAEIFTDVGQYVDWIKLFIPPDY</sequence>
<dbReference type="GO" id="GO:0004252">
    <property type="term" value="F:serine-type endopeptidase activity"/>
    <property type="evidence" value="ECO:0007669"/>
    <property type="project" value="InterPro"/>
</dbReference>
<gene>
    <name evidence="6" type="ORF">RDWZM_010004</name>
</gene>
<evidence type="ECO:0000256" key="4">
    <source>
        <dbReference type="ARBA" id="ARBA00023157"/>
    </source>
</evidence>
<dbReference type="AlphaFoldDB" id="A0A9Q0LXY0"/>
<evidence type="ECO:0000313" key="6">
    <source>
        <dbReference type="EMBL" id="KAJ6215504.1"/>
    </source>
</evidence>
<keyword evidence="7" id="KW-1185">Reference proteome</keyword>
<keyword evidence="3" id="KW-0720">Serine protease</keyword>
<protein>
    <recommendedName>
        <fullName evidence="5">Peptidase S1 domain-containing protein</fullName>
    </recommendedName>
</protein>
<dbReference type="GO" id="GO:0006508">
    <property type="term" value="P:proteolysis"/>
    <property type="evidence" value="ECO:0007669"/>
    <property type="project" value="UniProtKB-KW"/>
</dbReference>
<evidence type="ECO:0000313" key="7">
    <source>
        <dbReference type="Proteomes" id="UP001142055"/>
    </source>
</evidence>
<evidence type="ECO:0000256" key="3">
    <source>
        <dbReference type="ARBA" id="ARBA00022825"/>
    </source>
</evidence>
<dbReference type="EMBL" id="JAPWDV010000004">
    <property type="protein sequence ID" value="KAJ6215504.1"/>
    <property type="molecule type" value="Genomic_DNA"/>
</dbReference>
<keyword evidence="1" id="KW-0645">Protease</keyword>
<dbReference type="Pfam" id="PF00089">
    <property type="entry name" value="Trypsin"/>
    <property type="match status" value="1"/>
</dbReference>
<dbReference type="PROSITE" id="PS50240">
    <property type="entry name" value="TRYPSIN_DOM"/>
    <property type="match status" value="1"/>
</dbReference>
<evidence type="ECO:0000256" key="2">
    <source>
        <dbReference type="ARBA" id="ARBA00022801"/>
    </source>
</evidence>